<name>A0ACC0SC55_POPTR</name>
<comment type="caution">
    <text evidence="1">The sequence shown here is derived from an EMBL/GenBank/DDBJ whole genome shotgun (WGS) entry which is preliminary data.</text>
</comment>
<evidence type="ECO:0000313" key="2">
    <source>
        <dbReference type="Proteomes" id="UP000006729"/>
    </source>
</evidence>
<dbReference type="Proteomes" id="UP000006729">
    <property type="component" value="Chromosome 10"/>
</dbReference>
<evidence type="ECO:0000313" key="1">
    <source>
        <dbReference type="EMBL" id="KAI9386777.1"/>
    </source>
</evidence>
<sequence length="117" mass="13492">MRSRYLLCKYFEAMAEKSIIFVLIFSLHIYGRPVSESGKINRPSSVEENVYKSIPEMIHGCYEVMLDSLATLVAGSIRFWENSSIQDYYTNQHPDKLIWVSLSWDLETTQDSSVTVS</sequence>
<reference evidence="1 2" key="1">
    <citation type="journal article" date="2006" name="Science">
        <title>The genome of black cottonwood, Populus trichocarpa (Torr. &amp; Gray).</title>
        <authorList>
            <person name="Tuskan G.A."/>
            <person name="Difazio S."/>
            <person name="Jansson S."/>
            <person name="Bohlmann J."/>
            <person name="Grigoriev I."/>
            <person name="Hellsten U."/>
            <person name="Putnam N."/>
            <person name="Ralph S."/>
            <person name="Rombauts S."/>
            <person name="Salamov A."/>
            <person name="Schein J."/>
            <person name="Sterck L."/>
            <person name="Aerts A."/>
            <person name="Bhalerao R.R."/>
            <person name="Bhalerao R.P."/>
            <person name="Blaudez D."/>
            <person name="Boerjan W."/>
            <person name="Brun A."/>
            <person name="Brunner A."/>
            <person name="Busov V."/>
            <person name="Campbell M."/>
            <person name="Carlson J."/>
            <person name="Chalot M."/>
            <person name="Chapman J."/>
            <person name="Chen G.L."/>
            <person name="Cooper D."/>
            <person name="Coutinho P.M."/>
            <person name="Couturier J."/>
            <person name="Covert S."/>
            <person name="Cronk Q."/>
            <person name="Cunningham R."/>
            <person name="Davis J."/>
            <person name="Degroeve S."/>
            <person name="Dejardin A."/>
            <person name="Depamphilis C."/>
            <person name="Detter J."/>
            <person name="Dirks B."/>
            <person name="Dubchak I."/>
            <person name="Duplessis S."/>
            <person name="Ehlting J."/>
            <person name="Ellis B."/>
            <person name="Gendler K."/>
            <person name="Goodstein D."/>
            <person name="Gribskov M."/>
            <person name="Grimwood J."/>
            <person name="Groover A."/>
            <person name="Gunter L."/>
            <person name="Hamberger B."/>
            <person name="Heinze B."/>
            <person name="Helariutta Y."/>
            <person name="Henrissat B."/>
            <person name="Holligan D."/>
            <person name="Holt R."/>
            <person name="Huang W."/>
            <person name="Islam-Faridi N."/>
            <person name="Jones S."/>
            <person name="Jones-Rhoades M."/>
            <person name="Jorgensen R."/>
            <person name="Joshi C."/>
            <person name="Kangasjarvi J."/>
            <person name="Karlsson J."/>
            <person name="Kelleher C."/>
            <person name="Kirkpatrick R."/>
            <person name="Kirst M."/>
            <person name="Kohler A."/>
            <person name="Kalluri U."/>
            <person name="Larimer F."/>
            <person name="Leebens-Mack J."/>
            <person name="Leple J.C."/>
            <person name="Locascio P."/>
            <person name="Lou Y."/>
            <person name="Lucas S."/>
            <person name="Martin F."/>
            <person name="Montanini B."/>
            <person name="Napoli C."/>
            <person name="Nelson D.R."/>
            <person name="Nelson C."/>
            <person name="Nieminen K."/>
            <person name="Nilsson O."/>
            <person name="Pereda V."/>
            <person name="Peter G."/>
            <person name="Philippe R."/>
            <person name="Pilate G."/>
            <person name="Poliakov A."/>
            <person name="Razumovskaya J."/>
            <person name="Richardson P."/>
            <person name="Rinaldi C."/>
            <person name="Ritland K."/>
            <person name="Rouze P."/>
            <person name="Ryaboy D."/>
            <person name="Schmutz J."/>
            <person name="Schrader J."/>
            <person name="Segerman B."/>
            <person name="Shin H."/>
            <person name="Siddiqui A."/>
            <person name="Sterky F."/>
            <person name="Terry A."/>
            <person name="Tsai C.J."/>
            <person name="Uberbacher E."/>
            <person name="Unneberg P."/>
            <person name="Vahala J."/>
            <person name="Wall K."/>
            <person name="Wessler S."/>
            <person name="Yang G."/>
            <person name="Yin T."/>
            <person name="Douglas C."/>
            <person name="Marra M."/>
            <person name="Sandberg G."/>
            <person name="Van de Peer Y."/>
            <person name="Rokhsar D."/>
        </authorList>
    </citation>
    <scope>NUCLEOTIDE SEQUENCE [LARGE SCALE GENOMIC DNA]</scope>
    <source>
        <strain evidence="2">cv. Nisqually</strain>
    </source>
</reference>
<gene>
    <name evidence="1" type="ORF">POPTR_010G076425v4</name>
</gene>
<accession>A0ACC0SC55</accession>
<protein>
    <submittedName>
        <fullName evidence="1">Uncharacterized protein</fullName>
    </submittedName>
</protein>
<keyword evidence="2" id="KW-1185">Reference proteome</keyword>
<proteinExistence type="predicted"/>
<organism evidence="1 2">
    <name type="scientific">Populus trichocarpa</name>
    <name type="common">Western balsam poplar</name>
    <name type="synonym">Populus balsamifera subsp. trichocarpa</name>
    <dbReference type="NCBI Taxonomy" id="3694"/>
    <lineage>
        <taxon>Eukaryota</taxon>
        <taxon>Viridiplantae</taxon>
        <taxon>Streptophyta</taxon>
        <taxon>Embryophyta</taxon>
        <taxon>Tracheophyta</taxon>
        <taxon>Spermatophyta</taxon>
        <taxon>Magnoliopsida</taxon>
        <taxon>eudicotyledons</taxon>
        <taxon>Gunneridae</taxon>
        <taxon>Pentapetalae</taxon>
        <taxon>rosids</taxon>
        <taxon>fabids</taxon>
        <taxon>Malpighiales</taxon>
        <taxon>Salicaceae</taxon>
        <taxon>Saliceae</taxon>
        <taxon>Populus</taxon>
    </lineage>
</organism>
<dbReference type="EMBL" id="CM009299">
    <property type="protein sequence ID" value="KAI9386777.1"/>
    <property type="molecule type" value="Genomic_DNA"/>
</dbReference>